<dbReference type="InterPro" id="IPR040453">
    <property type="entry name" value="Mnd1_HTH"/>
</dbReference>
<dbReference type="EMBL" id="MSFL01000006">
    <property type="protein sequence ID" value="PWY87782.1"/>
    <property type="molecule type" value="Genomic_DNA"/>
</dbReference>
<proteinExistence type="inferred from homology"/>
<dbReference type="GO" id="GO:0007131">
    <property type="term" value="P:reciprocal meiotic recombination"/>
    <property type="evidence" value="ECO:0007669"/>
    <property type="project" value="InterPro"/>
</dbReference>
<dbReference type="Proteomes" id="UP000247233">
    <property type="component" value="Unassembled WGS sequence"/>
</dbReference>
<keyword evidence="8" id="KW-1185">Reference proteome</keyword>
<dbReference type="GeneID" id="37069776"/>
<protein>
    <submittedName>
        <fullName evidence="7">Meiotic nuclear division protein 1</fullName>
    </submittedName>
</protein>
<keyword evidence="3 5" id="KW-0175">Coiled coil</keyword>
<dbReference type="GO" id="GO:0005634">
    <property type="term" value="C:nucleus"/>
    <property type="evidence" value="ECO:0007669"/>
    <property type="project" value="UniProtKB-SubCell"/>
</dbReference>
<name>A0A317WR78_9EURO</name>
<evidence type="ECO:0000313" key="8">
    <source>
        <dbReference type="Proteomes" id="UP000247233"/>
    </source>
</evidence>
<comment type="caution">
    <text evidence="7">The sequence shown here is derived from an EMBL/GenBank/DDBJ whole genome shotgun (WGS) entry which is preliminary data.</text>
</comment>
<dbReference type="Pfam" id="PF03962">
    <property type="entry name" value="Mnd1"/>
    <property type="match status" value="1"/>
</dbReference>
<gene>
    <name evidence="7" type="ORF">BO70DRAFT_421789</name>
</gene>
<comment type="subcellular location">
    <subcellularLocation>
        <location evidence="1">Nucleus</location>
    </subcellularLocation>
</comment>
<dbReference type="VEuPathDB" id="FungiDB:BO70DRAFT_421789"/>
<organism evidence="7 8">
    <name type="scientific">Aspergillus heteromorphus CBS 117.55</name>
    <dbReference type="NCBI Taxonomy" id="1448321"/>
    <lineage>
        <taxon>Eukaryota</taxon>
        <taxon>Fungi</taxon>
        <taxon>Dikarya</taxon>
        <taxon>Ascomycota</taxon>
        <taxon>Pezizomycotina</taxon>
        <taxon>Eurotiomycetes</taxon>
        <taxon>Eurotiomycetidae</taxon>
        <taxon>Eurotiales</taxon>
        <taxon>Aspergillaceae</taxon>
        <taxon>Aspergillus</taxon>
        <taxon>Aspergillus subgen. Circumdati</taxon>
    </lineage>
</organism>
<evidence type="ECO:0000256" key="5">
    <source>
        <dbReference type="SAM" id="Coils"/>
    </source>
</evidence>
<keyword evidence="4" id="KW-0539">Nucleus</keyword>
<evidence type="ECO:0000256" key="1">
    <source>
        <dbReference type="ARBA" id="ARBA00004123"/>
    </source>
</evidence>
<dbReference type="InterPro" id="IPR005647">
    <property type="entry name" value="Mnd1"/>
</dbReference>
<dbReference type="AlphaFoldDB" id="A0A317WR78"/>
<accession>A0A317WR78</accession>
<dbReference type="RefSeq" id="XP_025401665.1">
    <property type="nucleotide sequence ID" value="XM_025547539.1"/>
</dbReference>
<dbReference type="PIRSF" id="PIRSF026991">
    <property type="entry name" value="Mnd1"/>
    <property type="match status" value="1"/>
</dbReference>
<feature type="domain" description="Mnd1 HTH" evidence="6">
    <location>
        <begin position="14"/>
        <end position="72"/>
    </location>
</feature>
<reference evidence="7 8" key="1">
    <citation type="submission" date="2016-12" db="EMBL/GenBank/DDBJ databases">
        <title>The genomes of Aspergillus section Nigri reveals drivers in fungal speciation.</title>
        <authorList>
            <consortium name="DOE Joint Genome Institute"/>
            <person name="Vesth T.C."/>
            <person name="Nybo J."/>
            <person name="Theobald S."/>
            <person name="Brandl J."/>
            <person name="Frisvad J.C."/>
            <person name="Nielsen K.F."/>
            <person name="Lyhne E.K."/>
            <person name="Kogle M.E."/>
            <person name="Kuo A."/>
            <person name="Riley R."/>
            <person name="Clum A."/>
            <person name="Nolan M."/>
            <person name="Lipzen A."/>
            <person name="Salamov A."/>
            <person name="Henrissat B."/>
            <person name="Wiebenga A."/>
            <person name="De Vries R.P."/>
            <person name="Grigoriev I.V."/>
            <person name="Mortensen U.H."/>
            <person name="Andersen M.R."/>
            <person name="Baker S.E."/>
        </authorList>
    </citation>
    <scope>NUCLEOTIDE SEQUENCE [LARGE SCALE GENOMIC DNA]</scope>
    <source>
        <strain evidence="7 8">CBS 117.55</strain>
    </source>
</reference>
<dbReference type="STRING" id="1448321.A0A317WR78"/>
<evidence type="ECO:0000256" key="2">
    <source>
        <dbReference type="ARBA" id="ARBA00005981"/>
    </source>
</evidence>
<feature type="non-terminal residue" evidence="7">
    <location>
        <position position="1"/>
    </location>
</feature>
<evidence type="ECO:0000256" key="3">
    <source>
        <dbReference type="ARBA" id="ARBA00023054"/>
    </source>
</evidence>
<comment type="similarity">
    <text evidence="2">Belongs to the MND1 family.</text>
</comment>
<evidence type="ECO:0000259" key="6">
    <source>
        <dbReference type="Pfam" id="PF03962"/>
    </source>
</evidence>
<evidence type="ECO:0000256" key="4">
    <source>
        <dbReference type="ARBA" id="ARBA00023242"/>
    </source>
</evidence>
<evidence type="ECO:0000313" key="7">
    <source>
        <dbReference type="EMBL" id="PWY87782.1"/>
    </source>
</evidence>
<dbReference type="OrthoDB" id="9978204at2759"/>
<dbReference type="GO" id="GO:0003690">
    <property type="term" value="F:double-stranded DNA binding"/>
    <property type="evidence" value="ECO:0007669"/>
    <property type="project" value="InterPro"/>
</dbReference>
<feature type="coiled-coil region" evidence="5">
    <location>
        <begin position="91"/>
        <end position="182"/>
    </location>
</feature>
<sequence>QPPKLTKSAKQALIVTHLRQTGTCHTLKELEKTLPGVASIHGLQVKEYLQELADEGRVRVEKIGSGNWYWCFGADEVREREERVRGLLGEVERLERGIGEMEGRVEEYEKGGEGGGGGLEEERQRLVERRDGLEREVKGLQAQLRGLETGTGMGMGPQGKSVSRLRGEIEEAKQRAQMWTDNIYVLEGYVGRLSGGDREVLRAVQRECYGEEFVEEEGGLREIF</sequence>